<dbReference type="Pfam" id="PF00106">
    <property type="entry name" value="adh_short"/>
    <property type="match status" value="1"/>
</dbReference>
<dbReference type="GO" id="GO:0016491">
    <property type="term" value="F:oxidoreductase activity"/>
    <property type="evidence" value="ECO:0007669"/>
    <property type="project" value="UniProtKB-KW"/>
</dbReference>
<reference evidence="2" key="1">
    <citation type="journal article" date="2023" name="PhytoFront">
        <title>Draft Genome Resources of Seven Strains of Tilletia horrida, Causal Agent of Kernel Smut of Rice.</title>
        <authorList>
            <person name="Khanal S."/>
            <person name="Antony Babu S."/>
            <person name="Zhou X.G."/>
        </authorList>
    </citation>
    <scope>NUCLEOTIDE SEQUENCE</scope>
    <source>
        <strain evidence="2">TX6</strain>
    </source>
</reference>
<dbReference type="Gene3D" id="3.40.50.720">
    <property type="entry name" value="NAD(P)-binding Rossmann-like Domain"/>
    <property type="match status" value="1"/>
</dbReference>
<dbReference type="SUPFAM" id="SSF51735">
    <property type="entry name" value="NAD(P)-binding Rossmann-fold domains"/>
    <property type="match status" value="1"/>
</dbReference>
<keyword evidence="1" id="KW-0560">Oxidoreductase</keyword>
<keyword evidence="3" id="KW-1185">Reference proteome</keyword>
<accession>A0AAN6GUA0</accession>
<dbReference type="Proteomes" id="UP001176517">
    <property type="component" value="Unassembled WGS sequence"/>
</dbReference>
<name>A0AAN6GUA0_9BASI</name>
<sequence length="366" mass="39363">MRSQYGGTAQRTSHTTFQIKPQVHSHTMVTYAQVQASNETIASQLTGPLVAVFIGATSGIGEHSVKRFAKRTKNAKIYLLGRSQAAADRIKGEIDAFGTGTQLEFLPADLSLIRNVDKICAEIQAKEKAINVLFMSQGNANFRTKTEEGLNSLWAVGFFGRLRFIHNLVPQLSAASGLRRVVSVLAGTKEGPVYPEDLQGSKVSLVQTRGHLVSAFTLSLEQIAAKNPTISFVHDYPGFVRGSLLRDYPLVQAFLPVAWTFTRLTGLGGYVEETESGERHVFLATSVRYPPASPGESSAQGVPLVDGLAVSIGTDGKPGSGVYVADEACEAGNAKVVAVLEGHRQKGYGPKIFATVQQEWARITSA</sequence>
<dbReference type="InterPro" id="IPR002347">
    <property type="entry name" value="SDR_fam"/>
</dbReference>
<dbReference type="PANTHER" id="PTHR47534:SF3">
    <property type="entry name" value="ALCOHOL DEHYDROGENASE-LIKE C-TERMINAL DOMAIN-CONTAINING PROTEIN"/>
    <property type="match status" value="1"/>
</dbReference>
<dbReference type="PANTHER" id="PTHR47534">
    <property type="entry name" value="YALI0E05731P"/>
    <property type="match status" value="1"/>
</dbReference>
<dbReference type="EMBL" id="JAPDMZ010000015">
    <property type="protein sequence ID" value="KAK0556445.1"/>
    <property type="molecule type" value="Genomic_DNA"/>
</dbReference>
<dbReference type="InterPro" id="IPR036291">
    <property type="entry name" value="NAD(P)-bd_dom_sf"/>
</dbReference>
<comment type="caution">
    <text evidence="2">The sequence shown here is derived from an EMBL/GenBank/DDBJ whole genome shotgun (WGS) entry which is preliminary data.</text>
</comment>
<gene>
    <name evidence="2" type="ORF">OC846_001142</name>
</gene>
<evidence type="ECO:0000313" key="2">
    <source>
        <dbReference type="EMBL" id="KAK0556445.1"/>
    </source>
</evidence>
<organism evidence="2 3">
    <name type="scientific">Tilletia horrida</name>
    <dbReference type="NCBI Taxonomy" id="155126"/>
    <lineage>
        <taxon>Eukaryota</taxon>
        <taxon>Fungi</taxon>
        <taxon>Dikarya</taxon>
        <taxon>Basidiomycota</taxon>
        <taxon>Ustilaginomycotina</taxon>
        <taxon>Exobasidiomycetes</taxon>
        <taxon>Tilletiales</taxon>
        <taxon>Tilletiaceae</taxon>
        <taxon>Tilletia</taxon>
    </lineage>
</organism>
<evidence type="ECO:0000313" key="3">
    <source>
        <dbReference type="Proteomes" id="UP001176517"/>
    </source>
</evidence>
<proteinExistence type="predicted"/>
<dbReference type="AlphaFoldDB" id="A0AAN6GUA0"/>
<evidence type="ECO:0008006" key="4">
    <source>
        <dbReference type="Google" id="ProtNLM"/>
    </source>
</evidence>
<dbReference type="InterPro" id="IPR052228">
    <property type="entry name" value="Sec_Metab_Biosynth_Oxidored"/>
</dbReference>
<evidence type="ECO:0000256" key="1">
    <source>
        <dbReference type="ARBA" id="ARBA00023002"/>
    </source>
</evidence>
<protein>
    <recommendedName>
        <fullName evidence="4">Ketoreductase (KR) domain-containing protein</fullName>
    </recommendedName>
</protein>